<dbReference type="Proteomes" id="UP000653305">
    <property type="component" value="Unassembled WGS sequence"/>
</dbReference>
<comment type="caution">
    <text evidence="3">The sequence shown here is derived from an EMBL/GenBank/DDBJ whole genome shotgun (WGS) entry which is preliminary data.</text>
</comment>
<dbReference type="OrthoDB" id="1432093at2759"/>
<dbReference type="Gene3D" id="3.30.420.10">
    <property type="entry name" value="Ribonuclease H-like superfamily/Ribonuclease H"/>
    <property type="match status" value="1"/>
</dbReference>
<evidence type="ECO:0000313" key="4">
    <source>
        <dbReference type="Proteomes" id="UP000653305"/>
    </source>
</evidence>
<dbReference type="InterPro" id="IPR036397">
    <property type="entry name" value="RNaseH_sf"/>
</dbReference>
<dbReference type="Pfam" id="PF04857">
    <property type="entry name" value="CAF1"/>
    <property type="match status" value="1"/>
</dbReference>
<dbReference type="SUPFAM" id="SSF53098">
    <property type="entry name" value="Ribonuclease H-like"/>
    <property type="match status" value="1"/>
</dbReference>
<accession>A0A830DAZ9</accession>
<comment type="similarity">
    <text evidence="2">Belongs to the CAF1 family.</text>
</comment>
<organism evidence="3 4">
    <name type="scientific">Phtheirospermum japonicum</name>
    <dbReference type="NCBI Taxonomy" id="374723"/>
    <lineage>
        <taxon>Eukaryota</taxon>
        <taxon>Viridiplantae</taxon>
        <taxon>Streptophyta</taxon>
        <taxon>Embryophyta</taxon>
        <taxon>Tracheophyta</taxon>
        <taxon>Spermatophyta</taxon>
        <taxon>Magnoliopsida</taxon>
        <taxon>eudicotyledons</taxon>
        <taxon>Gunneridae</taxon>
        <taxon>Pentapetalae</taxon>
        <taxon>asterids</taxon>
        <taxon>lamiids</taxon>
        <taxon>Lamiales</taxon>
        <taxon>Orobanchaceae</taxon>
        <taxon>Orobanchaceae incertae sedis</taxon>
        <taxon>Phtheirospermum</taxon>
    </lineage>
</organism>
<dbReference type="GO" id="GO:0000175">
    <property type="term" value="F:3'-5'-RNA exonuclease activity"/>
    <property type="evidence" value="ECO:0007669"/>
    <property type="project" value="TreeGrafter"/>
</dbReference>
<dbReference type="PANTHER" id="PTHR15092:SF22">
    <property type="entry name" value="POLY(A)-SPECIFIC RIBONUCLEASE PNLDC1"/>
    <property type="match status" value="1"/>
</dbReference>
<reference evidence="3" key="1">
    <citation type="submission" date="2020-07" db="EMBL/GenBank/DDBJ databases">
        <title>Ethylene signaling mediates host invasion by parasitic plants.</title>
        <authorList>
            <person name="Yoshida S."/>
        </authorList>
    </citation>
    <scope>NUCLEOTIDE SEQUENCE</scope>
    <source>
        <strain evidence="3">Okayama</strain>
    </source>
</reference>
<dbReference type="AlphaFoldDB" id="A0A830DAZ9"/>
<dbReference type="PANTHER" id="PTHR15092">
    <property type="entry name" value="POLY A -SPECIFIC RIBONUCLEASE/TARGET OF EGR1, MEMBER 1"/>
    <property type="match status" value="1"/>
</dbReference>
<sequence>MVPKLRGDSNDTNQKFQSTFFQMRPALLANGLTSRQLRLTKMVIEKHFKDLTYVHVTGETCGSQPFIVYTDSAIDRDLLMNEVKASKRVEAEKKIKDAIGFRHVIDLLSSERKLIVGHNCFLDLAHVYNKFVSPLPSTAEEFVSALQTYFPHIIDTKVMLNLDVLSRLMRKGSTSLSKAFSLLCPPFAPVGTSTGLGDKPRVRVEVEVDNQRFSNWNSGSKHEAGYDAFMIGCVFSQECLHLGIDFNSHTPSIGFSHNEKLQKYINYLYLSWVNGELIDLRTRKSAAESSGSITTVKRKKFVFQI</sequence>
<dbReference type="EMBL" id="BMAC01000922">
    <property type="protein sequence ID" value="GFQ04256.1"/>
    <property type="molecule type" value="Genomic_DNA"/>
</dbReference>
<dbReference type="GO" id="GO:0003723">
    <property type="term" value="F:RNA binding"/>
    <property type="evidence" value="ECO:0007669"/>
    <property type="project" value="TreeGrafter"/>
</dbReference>
<dbReference type="InterPro" id="IPR006941">
    <property type="entry name" value="RNase_CAF1"/>
</dbReference>
<comment type="cofactor">
    <cofactor evidence="1">
        <name>a divalent metal cation</name>
        <dbReference type="ChEBI" id="CHEBI:60240"/>
    </cofactor>
</comment>
<keyword evidence="4" id="KW-1185">Reference proteome</keyword>
<evidence type="ECO:0000256" key="1">
    <source>
        <dbReference type="ARBA" id="ARBA00001968"/>
    </source>
</evidence>
<gene>
    <name evidence="3" type="ORF">PHJA_002569500</name>
</gene>
<protein>
    <submittedName>
        <fullName evidence="3">Poly(A)-specific ribonuclease parn</fullName>
    </submittedName>
</protein>
<proteinExistence type="inferred from homology"/>
<dbReference type="InterPro" id="IPR012337">
    <property type="entry name" value="RNaseH-like_sf"/>
</dbReference>
<dbReference type="InterPro" id="IPR051181">
    <property type="entry name" value="CAF1_poly(A)_ribonucleases"/>
</dbReference>
<evidence type="ECO:0000256" key="2">
    <source>
        <dbReference type="ARBA" id="ARBA00008372"/>
    </source>
</evidence>
<evidence type="ECO:0000313" key="3">
    <source>
        <dbReference type="EMBL" id="GFQ04256.1"/>
    </source>
</evidence>
<name>A0A830DAZ9_9LAMI</name>